<feature type="domain" description="Response regulatory" evidence="1">
    <location>
        <begin position="1"/>
        <end position="35"/>
    </location>
</feature>
<protein>
    <recommendedName>
        <fullName evidence="1">Response regulatory domain-containing protein</fullName>
    </recommendedName>
</protein>
<evidence type="ECO:0000313" key="2">
    <source>
        <dbReference type="EMBL" id="GAH60184.1"/>
    </source>
</evidence>
<evidence type="ECO:0000259" key="1">
    <source>
        <dbReference type="PROSITE" id="PS50110"/>
    </source>
</evidence>
<dbReference type="AlphaFoldDB" id="X1I279"/>
<dbReference type="GO" id="GO:0000160">
    <property type="term" value="P:phosphorelay signal transduction system"/>
    <property type="evidence" value="ECO:0007669"/>
    <property type="project" value="InterPro"/>
</dbReference>
<dbReference type="InterPro" id="IPR001789">
    <property type="entry name" value="Sig_transdc_resp-reg_receiver"/>
</dbReference>
<sequence>CHVLQAETGEEGLRLARGNKVNLVLLDLRLPGDSG</sequence>
<accession>X1I279</accession>
<dbReference type="PROSITE" id="PS50110">
    <property type="entry name" value="RESPONSE_REGULATORY"/>
    <property type="match status" value="1"/>
</dbReference>
<dbReference type="EMBL" id="BARU01018774">
    <property type="protein sequence ID" value="GAH60184.1"/>
    <property type="molecule type" value="Genomic_DNA"/>
</dbReference>
<reference evidence="2" key="1">
    <citation type="journal article" date="2014" name="Front. Microbiol.">
        <title>High frequency of phylogenetically diverse reductive dehalogenase-homologous genes in deep subseafloor sedimentary metagenomes.</title>
        <authorList>
            <person name="Kawai M."/>
            <person name="Futagami T."/>
            <person name="Toyoda A."/>
            <person name="Takaki Y."/>
            <person name="Nishi S."/>
            <person name="Hori S."/>
            <person name="Arai W."/>
            <person name="Tsubouchi T."/>
            <person name="Morono Y."/>
            <person name="Uchiyama I."/>
            <person name="Ito T."/>
            <person name="Fujiyama A."/>
            <person name="Inagaki F."/>
            <person name="Takami H."/>
        </authorList>
    </citation>
    <scope>NUCLEOTIDE SEQUENCE</scope>
    <source>
        <strain evidence="2">Expedition CK06-06</strain>
    </source>
</reference>
<comment type="caution">
    <text evidence="2">The sequence shown here is derived from an EMBL/GenBank/DDBJ whole genome shotgun (WGS) entry which is preliminary data.</text>
</comment>
<name>X1I279_9ZZZZ</name>
<organism evidence="2">
    <name type="scientific">marine sediment metagenome</name>
    <dbReference type="NCBI Taxonomy" id="412755"/>
    <lineage>
        <taxon>unclassified sequences</taxon>
        <taxon>metagenomes</taxon>
        <taxon>ecological metagenomes</taxon>
    </lineage>
</organism>
<proteinExistence type="predicted"/>
<dbReference type="InterPro" id="IPR011006">
    <property type="entry name" value="CheY-like_superfamily"/>
</dbReference>
<dbReference type="SUPFAM" id="SSF52172">
    <property type="entry name" value="CheY-like"/>
    <property type="match status" value="1"/>
</dbReference>
<gene>
    <name evidence="2" type="ORF">S03H2_30998</name>
</gene>
<dbReference type="Gene3D" id="3.40.50.2300">
    <property type="match status" value="1"/>
</dbReference>
<feature type="non-terminal residue" evidence="2">
    <location>
        <position position="1"/>
    </location>
</feature>